<dbReference type="PANTHER" id="PTHR33361:SF16">
    <property type="entry name" value="DUF885 DOMAIN-CONTAINING PROTEIN"/>
    <property type="match status" value="1"/>
</dbReference>
<dbReference type="Proteomes" id="UP001203058">
    <property type="component" value="Unassembled WGS sequence"/>
</dbReference>
<dbReference type="PROSITE" id="PS51318">
    <property type="entry name" value="TAT"/>
    <property type="match status" value="1"/>
</dbReference>
<dbReference type="RefSeq" id="WP_241448020.1">
    <property type="nucleotide sequence ID" value="NZ_JAKZHW010000002.1"/>
</dbReference>
<evidence type="ECO:0000313" key="2">
    <source>
        <dbReference type="Proteomes" id="UP001203058"/>
    </source>
</evidence>
<name>A0ABS9VQB9_9SPHN</name>
<accession>A0ABS9VQB9</accession>
<proteinExistence type="predicted"/>
<reference evidence="1 2" key="1">
    <citation type="submission" date="2022-03" db="EMBL/GenBank/DDBJ databases">
        <authorList>
            <person name="Jo J.-H."/>
            <person name="Im W.-T."/>
        </authorList>
    </citation>
    <scope>NUCLEOTIDE SEQUENCE [LARGE SCALE GENOMIC DNA]</scope>
    <source>
        <strain evidence="1 2">SM33</strain>
    </source>
</reference>
<organism evidence="1 2">
    <name type="scientific">Sphingomonas telluris</name>
    <dbReference type="NCBI Taxonomy" id="2907998"/>
    <lineage>
        <taxon>Bacteria</taxon>
        <taxon>Pseudomonadati</taxon>
        <taxon>Pseudomonadota</taxon>
        <taxon>Alphaproteobacteria</taxon>
        <taxon>Sphingomonadales</taxon>
        <taxon>Sphingomonadaceae</taxon>
        <taxon>Sphingomonas</taxon>
    </lineage>
</organism>
<dbReference type="InterPro" id="IPR010281">
    <property type="entry name" value="DUF885"/>
</dbReference>
<comment type="caution">
    <text evidence="1">The sequence shown here is derived from an EMBL/GenBank/DDBJ whole genome shotgun (WGS) entry which is preliminary data.</text>
</comment>
<protein>
    <submittedName>
        <fullName evidence="1">DUF885 domain-containing protein</fullName>
    </submittedName>
</protein>
<sequence length="593" mass="65883">MKIDRREALTVIGAAALAPATAATAQGKSGVALRGLLERSAQADAALHPLSGDESPPAASPPFVDPLGEGYARTLEYNKRTELAALGAVERAGLNAVDSTAYDVFTYRTRQIVETFDSGLFDVTRQANFDPSFGLHVEFPDLLAGTSLPFLSVNDYERGLVRLDGFADYLSSAIANSRRGRAAGNIQPRILIDNVLAQVDAMLGLPLQDTPFFAAIKRMPADFPANERRRLEAAYRTMIGTRILPGYRSWQDYLRDYRRSALESPGRWAMRDGARLYAAELARHTTTTLDADTIHQLGLAEVERIRGEMGGIRNQVGFKGDLPAFFEHVRTDPRYYFTKPEDLLARFKEIEGRIWAGIPRLFSERPRAPFEVRALPALGGQRGTGYYRPGPADGSSPGILFFNMAMLSTRPIPTMETLTLHEGIPGHHFQINLARENEALPPLLRFGSSTAFTEGWGLYSESLGRELGMFTDPMQWFGHLDMEMLRAVRLVVDTGIHAKRWDRQRGIEYMLANTSMAPRDVAVEIDRYIAAPGQACSYKIGEIKMHELRRRATAALGSRFDIREFHHQMLSTGALPLAVLDRKIGDWAKGRLS</sequence>
<keyword evidence="2" id="KW-1185">Reference proteome</keyword>
<dbReference type="InterPro" id="IPR006311">
    <property type="entry name" value="TAT_signal"/>
</dbReference>
<gene>
    <name evidence="1" type="ORF">LZ016_13730</name>
</gene>
<dbReference type="EMBL" id="JAKZHW010000002">
    <property type="protein sequence ID" value="MCH8617153.1"/>
    <property type="molecule type" value="Genomic_DNA"/>
</dbReference>
<evidence type="ECO:0000313" key="1">
    <source>
        <dbReference type="EMBL" id="MCH8617153.1"/>
    </source>
</evidence>
<dbReference type="Pfam" id="PF05960">
    <property type="entry name" value="DUF885"/>
    <property type="match status" value="1"/>
</dbReference>
<dbReference type="PANTHER" id="PTHR33361">
    <property type="entry name" value="GLR0591 PROTEIN"/>
    <property type="match status" value="1"/>
</dbReference>